<evidence type="ECO:0000256" key="3">
    <source>
        <dbReference type="ARBA" id="ARBA00022787"/>
    </source>
</evidence>
<dbReference type="HOGENOM" id="CLU_032751_0_1_1"/>
<dbReference type="Pfam" id="PF17171">
    <property type="entry name" value="GST_C_6"/>
    <property type="match status" value="1"/>
</dbReference>
<keyword evidence="10" id="KW-1185">Reference proteome</keyword>
<dbReference type="OrthoDB" id="5835136at2759"/>
<feature type="domain" description="Metaxin glutathione S-transferase" evidence="8">
    <location>
        <begin position="224"/>
        <end position="284"/>
    </location>
</feature>
<dbReference type="GO" id="GO:0007005">
    <property type="term" value="P:mitochondrion organization"/>
    <property type="evidence" value="ECO:0007669"/>
    <property type="project" value="TreeGrafter"/>
</dbReference>
<dbReference type="OMA" id="GYMVHVG"/>
<evidence type="ECO:0000256" key="5">
    <source>
        <dbReference type="ARBA" id="ARBA00023128"/>
    </source>
</evidence>
<dbReference type="GeneID" id="25363455"/>
<reference evidence="9 10" key="1">
    <citation type="journal article" date="2014" name="BMC Genomics">
        <title>Genome sequencing of four Aureobasidium pullulans varieties: biotechnological potential, stress tolerance, and description of new species.</title>
        <authorList>
            <person name="Gostin Ar C."/>
            <person name="Ohm R.A."/>
            <person name="Kogej T."/>
            <person name="Sonjak S."/>
            <person name="Turk M."/>
            <person name="Zajc J."/>
            <person name="Zalar P."/>
            <person name="Grube M."/>
            <person name="Sun H."/>
            <person name="Han J."/>
            <person name="Sharma A."/>
            <person name="Chiniquy J."/>
            <person name="Ngan C.Y."/>
            <person name="Lipzen A."/>
            <person name="Barry K."/>
            <person name="Grigoriev I.V."/>
            <person name="Gunde-Cimerman N."/>
        </authorList>
    </citation>
    <scope>NUCLEOTIDE SEQUENCE [LARGE SCALE GENOMIC DNA]</scope>
    <source>
        <strain evidence="9 10">EXF-2481</strain>
    </source>
</reference>
<dbReference type="Proteomes" id="UP000030641">
    <property type="component" value="Unassembled WGS sequence"/>
</dbReference>
<evidence type="ECO:0000256" key="4">
    <source>
        <dbReference type="ARBA" id="ARBA00022927"/>
    </source>
</evidence>
<evidence type="ECO:0000259" key="8">
    <source>
        <dbReference type="Pfam" id="PF17171"/>
    </source>
</evidence>
<sequence>MKLHILGPAFGLPSIDAECIAAVALVERYTQGSGQAWALVASHEAAADTRLPCLQVGDKTYSGFDRIAQHLIDEAGGAVPGLATDLTAQQQADATALMTFIKSEGQLLLDISLYVSFENYRNRTRSAFTKILPWYANFVVPPQRRNQARQRTQHLGVSSLDVDDFHEDVIDKPSSMQSEQQKKPFEHETEKHARRLLGRRDTVRTLLQQPEHAAAFRLNALADNLFEPLQDLLKNQSNLLGTDQPAIVDCLAFGYLSLMFYPKMPQNWLASTMRLRYQKLVYYLGSLRDTLRVDAHPDEALSAVSQSEKGAADLPWVSPQSFSPIAVLGYIGQCLFHQLPLPKSDAGLVHLPIRRPRSLVQRYFPALLGLTSTSLALLAFWSYKNLAWPHGEAVHFFGRRRLVDYGDAGATLSALGSLGLQMQQQQQQS</sequence>
<evidence type="ECO:0000256" key="6">
    <source>
        <dbReference type="ARBA" id="ARBA00023136"/>
    </source>
</evidence>
<evidence type="ECO:0000313" key="9">
    <source>
        <dbReference type="EMBL" id="KEQ97932.1"/>
    </source>
</evidence>
<dbReference type="InParanoid" id="A0A074YUV5"/>
<dbReference type="InterPro" id="IPR050931">
    <property type="entry name" value="Mito_Protein_Transport_Metaxin"/>
</dbReference>
<dbReference type="GO" id="GO:0001401">
    <property type="term" value="C:SAM complex"/>
    <property type="evidence" value="ECO:0007669"/>
    <property type="project" value="InterPro"/>
</dbReference>
<keyword evidence="5" id="KW-0496">Mitochondrion</keyword>
<gene>
    <name evidence="9" type="ORF">AUEXF2481DRAFT_27271</name>
</gene>
<organism evidence="9 10">
    <name type="scientific">Aureobasidium subglaciale (strain EXF-2481)</name>
    <name type="common">Aureobasidium pullulans var. subglaciale</name>
    <dbReference type="NCBI Taxonomy" id="1043005"/>
    <lineage>
        <taxon>Eukaryota</taxon>
        <taxon>Fungi</taxon>
        <taxon>Dikarya</taxon>
        <taxon>Ascomycota</taxon>
        <taxon>Pezizomycotina</taxon>
        <taxon>Dothideomycetes</taxon>
        <taxon>Dothideomycetidae</taxon>
        <taxon>Dothideales</taxon>
        <taxon>Saccotheciaceae</taxon>
        <taxon>Aureobasidium</taxon>
    </lineage>
</organism>
<dbReference type="PANTHER" id="PTHR12289:SF41">
    <property type="entry name" value="FAILED AXON CONNECTIONS-RELATED"/>
    <property type="match status" value="1"/>
</dbReference>
<dbReference type="InterPro" id="IPR019564">
    <property type="entry name" value="Sam37/metaxin_N"/>
</dbReference>
<feature type="domain" description="Mitochondrial outer membrane transport complex Sam37/metaxin N-terminal" evidence="7">
    <location>
        <begin position="19"/>
        <end position="145"/>
    </location>
</feature>
<keyword evidence="4" id="KW-0653">Protein transport</keyword>
<dbReference type="EMBL" id="KL584753">
    <property type="protein sequence ID" value="KEQ97932.1"/>
    <property type="molecule type" value="Genomic_DNA"/>
</dbReference>
<evidence type="ECO:0000256" key="1">
    <source>
        <dbReference type="ARBA" id="ARBA00004294"/>
    </source>
</evidence>
<protein>
    <recommendedName>
        <fullName evidence="11">Mitochondrial outer membrane transport complex Sam37/metaxin N-terminal domain-containing protein</fullName>
    </recommendedName>
</protein>
<accession>A0A074YUV5</accession>
<dbReference type="RefSeq" id="XP_013346270.1">
    <property type="nucleotide sequence ID" value="XM_013490816.1"/>
</dbReference>
<dbReference type="AlphaFoldDB" id="A0A074YUV5"/>
<evidence type="ECO:0000259" key="7">
    <source>
        <dbReference type="Pfam" id="PF10568"/>
    </source>
</evidence>
<dbReference type="STRING" id="1043005.A0A074YUV5"/>
<evidence type="ECO:0000256" key="2">
    <source>
        <dbReference type="ARBA" id="ARBA00022448"/>
    </source>
</evidence>
<proteinExistence type="predicted"/>
<evidence type="ECO:0008006" key="11">
    <source>
        <dbReference type="Google" id="ProtNLM"/>
    </source>
</evidence>
<dbReference type="GO" id="GO:0015031">
    <property type="term" value="P:protein transport"/>
    <property type="evidence" value="ECO:0007669"/>
    <property type="project" value="UniProtKB-KW"/>
</dbReference>
<dbReference type="PANTHER" id="PTHR12289">
    <property type="entry name" value="METAXIN RELATED"/>
    <property type="match status" value="1"/>
</dbReference>
<keyword evidence="2" id="KW-0813">Transport</keyword>
<comment type="subcellular location">
    <subcellularLocation>
        <location evidence="1">Mitochondrion outer membrane</location>
    </subcellularLocation>
</comment>
<keyword evidence="3" id="KW-1000">Mitochondrion outer membrane</keyword>
<keyword evidence="6" id="KW-0472">Membrane</keyword>
<evidence type="ECO:0000313" key="10">
    <source>
        <dbReference type="Proteomes" id="UP000030641"/>
    </source>
</evidence>
<dbReference type="Pfam" id="PF10568">
    <property type="entry name" value="Tom37"/>
    <property type="match status" value="1"/>
</dbReference>
<name>A0A074YUV5_AURSE</name>
<dbReference type="InterPro" id="IPR033468">
    <property type="entry name" value="Metaxin_GST"/>
</dbReference>